<evidence type="ECO:0000313" key="4">
    <source>
        <dbReference type="Proteomes" id="UP001319200"/>
    </source>
</evidence>
<feature type="domain" description="DUF5777" evidence="2">
    <location>
        <begin position="42"/>
        <end position="288"/>
    </location>
</feature>
<keyword evidence="1" id="KW-0732">Signal</keyword>
<dbReference type="EMBL" id="JAHESF010000006">
    <property type="protein sequence ID" value="MBT1696898.1"/>
    <property type="molecule type" value="Genomic_DNA"/>
</dbReference>
<gene>
    <name evidence="3" type="ORF">KK083_08445</name>
</gene>
<protein>
    <recommendedName>
        <fullName evidence="2">DUF5777 domain-containing protein</fullName>
    </recommendedName>
</protein>
<reference evidence="3 4" key="1">
    <citation type="submission" date="2021-05" db="EMBL/GenBank/DDBJ databases">
        <title>A Polyphasic approach of four new species of the genus Ohtaekwangia: Ohtaekwangia histidinii sp. nov., Ohtaekwangia cretensis sp. nov., Ohtaekwangia indiensis sp. nov., Ohtaekwangia reichenbachii sp. nov. from diverse environment.</title>
        <authorList>
            <person name="Octaviana S."/>
        </authorList>
    </citation>
    <scope>NUCLEOTIDE SEQUENCE [LARGE SCALE GENOMIC DNA]</scope>
    <source>
        <strain evidence="3 4">PWU4</strain>
    </source>
</reference>
<feature type="signal peptide" evidence="1">
    <location>
        <begin position="1"/>
        <end position="19"/>
    </location>
</feature>
<dbReference type="AlphaFoldDB" id="A0AAP2DK97"/>
<accession>A0AAP2DK97</accession>
<feature type="chain" id="PRO_5042870703" description="DUF5777 domain-containing protein" evidence="1">
    <location>
        <begin position="20"/>
        <end position="294"/>
    </location>
</feature>
<keyword evidence="4" id="KW-1185">Reference proteome</keyword>
<proteinExistence type="predicted"/>
<dbReference type="Pfam" id="PF19089">
    <property type="entry name" value="DUF5777"/>
    <property type="match status" value="1"/>
</dbReference>
<sequence>MKKLVLSLSVLMFALSVAAQDDLMKELEQSQQSDTDYAFQTFKGTRLVNGHTVETKPKSTLEFIFAHRFGPINGGAYEMFGLDQAYVRYGLDYGITDNLSVSIGRNSVDKTSDGYFKYKVMRQSKGSRNMPFTMVLLGGAAYQFSPKKNAAPDGFENIDRLSYVGQLLIARKITPGLSLQLMPTLVHRNAVTQLIEKNDQLALGVGGRIKVTKSVAFTSEYYYRLDVPENSPYNNTFGIGVDIETGGHVFQLVFTNTRGLTERAFITQTDGDFADGDIHFGFNVTRTFQFGQKK</sequence>
<dbReference type="RefSeq" id="WP_254162437.1">
    <property type="nucleotide sequence ID" value="NZ_JAHESF010000006.1"/>
</dbReference>
<evidence type="ECO:0000259" key="2">
    <source>
        <dbReference type="Pfam" id="PF19089"/>
    </source>
</evidence>
<evidence type="ECO:0000313" key="3">
    <source>
        <dbReference type="EMBL" id="MBT1696898.1"/>
    </source>
</evidence>
<dbReference type="Proteomes" id="UP001319200">
    <property type="component" value="Unassembled WGS sequence"/>
</dbReference>
<name>A0AAP2DK97_9BACT</name>
<dbReference type="InterPro" id="IPR045916">
    <property type="entry name" value="DUF5777"/>
</dbReference>
<evidence type="ECO:0000256" key="1">
    <source>
        <dbReference type="SAM" id="SignalP"/>
    </source>
</evidence>
<organism evidence="3 4">
    <name type="scientific">Chryseosolibacter histidini</name>
    <dbReference type="NCBI Taxonomy" id="2782349"/>
    <lineage>
        <taxon>Bacteria</taxon>
        <taxon>Pseudomonadati</taxon>
        <taxon>Bacteroidota</taxon>
        <taxon>Cytophagia</taxon>
        <taxon>Cytophagales</taxon>
        <taxon>Chryseotaleaceae</taxon>
        <taxon>Chryseosolibacter</taxon>
    </lineage>
</organism>
<comment type="caution">
    <text evidence="3">The sequence shown here is derived from an EMBL/GenBank/DDBJ whole genome shotgun (WGS) entry which is preliminary data.</text>
</comment>